<dbReference type="PROSITE" id="PS51257">
    <property type="entry name" value="PROKAR_LIPOPROTEIN"/>
    <property type="match status" value="1"/>
</dbReference>
<comment type="similarity">
    <text evidence="2 10">Belongs to the glycosyltransferase 31 family.</text>
</comment>
<evidence type="ECO:0000256" key="2">
    <source>
        <dbReference type="ARBA" id="ARBA00008661"/>
    </source>
</evidence>
<feature type="chain" id="PRO_5004443547" description="Hexosyltransferase" evidence="11">
    <location>
        <begin position="24"/>
        <end position="415"/>
    </location>
</feature>
<feature type="signal peptide" evidence="11">
    <location>
        <begin position="1"/>
        <end position="23"/>
    </location>
</feature>
<dbReference type="GO" id="GO:0006493">
    <property type="term" value="P:protein O-linked glycosylation"/>
    <property type="evidence" value="ECO:0007669"/>
    <property type="project" value="TreeGrafter"/>
</dbReference>
<dbReference type="Gene3D" id="3.90.550.50">
    <property type="match status" value="1"/>
</dbReference>
<dbReference type="GO" id="GO:0016758">
    <property type="term" value="F:hexosyltransferase activity"/>
    <property type="evidence" value="ECO:0007669"/>
    <property type="project" value="InterPro"/>
</dbReference>
<keyword evidence="11" id="KW-0732">Signal</keyword>
<keyword evidence="8 10" id="KW-0333">Golgi apparatus</keyword>
<evidence type="ECO:0000256" key="10">
    <source>
        <dbReference type="RuleBase" id="RU363063"/>
    </source>
</evidence>
<dbReference type="Proteomes" id="UP000012073">
    <property type="component" value="Unassembled WGS sequence"/>
</dbReference>
<evidence type="ECO:0000313" key="12">
    <source>
        <dbReference type="EMBL" id="CDF41412.1"/>
    </source>
</evidence>
<evidence type="ECO:0000256" key="9">
    <source>
        <dbReference type="ARBA" id="ARBA00023136"/>
    </source>
</evidence>
<dbReference type="GO" id="GO:0000139">
    <property type="term" value="C:Golgi membrane"/>
    <property type="evidence" value="ECO:0007669"/>
    <property type="project" value="UniProtKB-SubCell"/>
</dbReference>
<dbReference type="RefSeq" id="XP_005711706.1">
    <property type="nucleotide sequence ID" value="XM_005711649.1"/>
</dbReference>
<dbReference type="GeneID" id="17319415"/>
<keyword evidence="3 10" id="KW-0328">Glycosyltransferase</keyword>
<keyword evidence="5" id="KW-0812">Transmembrane</keyword>
<evidence type="ECO:0000256" key="11">
    <source>
        <dbReference type="SAM" id="SignalP"/>
    </source>
</evidence>
<dbReference type="EMBL" id="HG002370">
    <property type="protein sequence ID" value="CDF41412.1"/>
    <property type="molecule type" value="Genomic_DNA"/>
</dbReference>
<dbReference type="STRING" id="2769.R7QSF9"/>
<dbReference type="KEGG" id="ccp:CHC_T00007998001"/>
<name>R7QSF9_CHOCR</name>
<evidence type="ECO:0000256" key="5">
    <source>
        <dbReference type="ARBA" id="ARBA00022692"/>
    </source>
</evidence>
<keyword evidence="4" id="KW-0808">Transferase</keyword>
<dbReference type="Gramene" id="CDF41412">
    <property type="protein sequence ID" value="CDF41412"/>
    <property type="gene ID" value="CHC_T00007998001"/>
</dbReference>
<dbReference type="InterPro" id="IPR002659">
    <property type="entry name" value="Glyco_trans_31"/>
</dbReference>
<evidence type="ECO:0000256" key="1">
    <source>
        <dbReference type="ARBA" id="ARBA00004323"/>
    </source>
</evidence>
<keyword evidence="9" id="KW-0472">Membrane</keyword>
<keyword evidence="7" id="KW-1133">Transmembrane helix</keyword>
<dbReference type="PANTHER" id="PTHR11214">
    <property type="entry name" value="BETA-1,3-N-ACETYLGLUCOSAMINYLTRANSFERASE"/>
    <property type="match status" value="1"/>
</dbReference>
<gene>
    <name evidence="12" type="ORF">CHC_T00007998001</name>
</gene>
<evidence type="ECO:0000256" key="4">
    <source>
        <dbReference type="ARBA" id="ARBA00022679"/>
    </source>
</evidence>
<dbReference type="Pfam" id="PF01762">
    <property type="entry name" value="Galactosyl_T"/>
    <property type="match status" value="1"/>
</dbReference>
<evidence type="ECO:0000256" key="6">
    <source>
        <dbReference type="ARBA" id="ARBA00022968"/>
    </source>
</evidence>
<sequence length="415" mass="46443">MRSCSSFCYFCVTAVSLLSVACVQHILTGIQWPHLWHVDPARSNATSTLAPHDPEQPFRFVEDVAVLAWQNVTYRYPRSVFTNLASRGNNDELGVVAGVLSANKVGVYQEKRDWIRSTWAYNRTDVFFLLAGEWETVQQEFHTHGDIMWIAKEESYTQITWKVQTFFSAIHKHIANCRHVLKTDDDSYVNMGEIQRISRAEHRRADYVGLCMHGMGQADNLLEEYPTYASGGGYMLSQSLVACVADAVSKSLAIITEDAFSGVLARACGANCTTEKRIYPWRNENDVFHERKDFLIQHGVYEKEEMMYLHGLTCSGNHSAQETSCGPGSETAKHLTNTTSCGGHRAPACGECPQGHGDLWCHADCQWCEHGATRNSTSTSTRALSEADQCVPVLDTCETRQEKGGQQGNPANRRR</sequence>
<protein>
    <recommendedName>
        <fullName evidence="10">Hexosyltransferase</fullName>
        <ecNumber evidence="10">2.4.1.-</ecNumber>
    </recommendedName>
</protein>
<evidence type="ECO:0000256" key="3">
    <source>
        <dbReference type="ARBA" id="ARBA00022676"/>
    </source>
</evidence>
<accession>R7QSF9</accession>
<reference evidence="13" key="1">
    <citation type="journal article" date="2013" name="Proc. Natl. Acad. Sci. U.S.A.">
        <title>Genome structure and metabolic features in the red seaweed Chondrus crispus shed light on evolution of the Archaeplastida.</title>
        <authorList>
            <person name="Collen J."/>
            <person name="Porcel B."/>
            <person name="Carre W."/>
            <person name="Ball S.G."/>
            <person name="Chaparro C."/>
            <person name="Tonon T."/>
            <person name="Barbeyron T."/>
            <person name="Michel G."/>
            <person name="Noel B."/>
            <person name="Valentin K."/>
            <person name="Elias M."/>
            <person name="Artiguenave F."/>
            <person name="Arun A."/>
            <person name="Aury J.M."/>
            <person name="Barbosa-Neto J.F."/>
            <person name="Bothwell J.H."/>
            <person name="Bouget F.Y."/>
            <person name="Brillet L."/>
            <person name="Cabello-Hurtado F."/>
            <person name="Capella-Gutierrez S."/>
            <person name="Charrier B."/>
            <person name="Cladiere L."/>
            <person name="Cock J.M."/>
            <person name="Coelho S.M."/>
            <person name="Colleoni C."/>
            <person name="Czjzek M."/>
            <person name="Da Silva C."/>
            <person name="Delage L."/>
            <person name="Denoeud F."/>
            <person name="Deschamps P."/>
            <person name="Dittami S.M."/>
            <person name="Gabaldon T."/>
            <person name="Gachon C.M."/>
            <person name="Groisillier A."/>
            <person name="Herve C."/>
            <person name="Jabbari K."/>
            <person name="Katinka M."/>
            <person name="Kloareg B."/>
            <person name="Kowalczyk N."/>
            <person name="Labadie K."/>
            <person name="Leblanc C."/>
            <person name="Lopez P.J."/>
            <person name="McLachlan D.H."/>
            <person name="Meslet-Cladiere L."/>
            <person name="Moustafa A."/>
            <person name="Nehr Z."/>
            <person name="Nyvall Collen P."/>
            <person name="Panaud O."/>
            <person name="Partensky F."/>
            <person name="Poulain J."/>
            <person name="Rensing S.A."/>
            <person name="Rousvoal S."/>
            <person name="Samson G."/>
            <person name="Symeonidi A."/>
            <person name="Weissenbach J."/>
            <person name="Zambounis A."/>
            <person name="Wincker P."/>
            <person name="Boyen C."/>
        </authorList>
    </citation>
    <scope>NUCLEOTIDE SEQUENCE [LARGE SCALE GENOMIC DNA]</scope>
    <source>
        <strain evidence="13">cv. Stackhouse</strain>
    </source>
</reference>
<comment type="subcellular location">
    <subcellularLocation>
        <location evidence="1 10">Golgi apparatus membrane</location>
        <topology evidence="1 10">Single-pass type II membrane protein</topology>
    </subcellularLocation>
</comment>
<dbReference type="OrthoDB" id="5957813at2759"/>
<dbReference type="AlphaFoldDB" id="R7QSF9"/>
<dbReference type="PANTHER" id="PTHR11214:SF378">
    <property type="entry name" value="BETA-1,3-GALACTOSYLTRANSFERASE 4"/>
    <property type="match status" value="1"/>
</dbReference>
<evidence type="ECO:0000256" key="8">
    <source>
        <dbReference type="ARBA" id="ARBA00023034"/>
    </source>
</evidence>
<keyword evidence="13" id="KW-1185">Reference proteome</keyword>
<dbReference type="EC" id="2.4.1.-" evidence="10"/>
<proteinExistence type="inferred from homology"/>
<evidence type="ECO:0000313" key="13">
    <source>
        <dbReference type="Proteomes" id="UP000012073"/>
    </source>
</evidence>
<keyword evidence="6" id="KW-0735">Signal-anchor</keyword>
<evidence type="ECO:0000256" key="7">
    <source>
        <dbReference type="ARBA" id="ARBA00022989"/>
    </source>
</evidence>
<organism evidence="12 13">
    <name type="scientific">Chondrus crispus</name>
    <name type="common">Carrageen Irish moss</name>
    <name type="synonym">Polymorpha crispa</name>
    <dbReference type="NCBI Taxonomy" id="2769"/>
    <lineage>
        <taxon>Eukaryota</taxon>
        <taxon>Rhodophyta</taxon>
        <taxon>Florideophyceae</taxon>
        <taxon>Rhodymeniophycidae</taxon>
        <taxon>Gigartinales</taxon>
        <taxon>Gigartinaceae</taxon>
        <taxon>Chondrus</taxon>
    </lineage>
</organism>